<protein>
    <submittedName>
        <fullName evidence="1">Unnamed protein product</fullName>
    </submittedName>
</protein>
<gene>
    <name evidence="1" type="ORF">Amon02_000415800</name>
</gene>
<evidence type="ECO:0000313" key="2">
    <source>
        <dbReference type="Proteomes" id="UP001165064"/>
    </source>
</evidence>
<keyword evidence="2" id="KW-1185">Reference proteome</keyword>
<sequence>MSYRPYTSKSNKFHYSPQSHQFQPNLAPATNPYTSKAPTPTTTFSTTVVVKGYPFANDSRPYDCVTCGKRYTRPYLKNHIQTVHTANRVRYTCAKCPKEYLSVDDLHTHLNIHTDRYECP</sequence>
<proteinExistence type="predicted"/>
<accession>A0ACB5T2N6</accession>
<comment type="caution">
    <text evidence="1">The sequence shown here is derived from an EMBL/GenBank/DDBJ whole genome shotgun (WGS) entry which is preliminary data.</text>
</comment>
<organism evidence="1 2">
    <name type="scientific">Ambrosiozyma monospora</name>
    <name type="common">Yeast</name>
    <name type="synonym">Endomycopsis monosporus</name>
    <dbReference type="NCBI Taxonomy" id="43982"/>
    <lineage>
        <taxon>Eukaryota</taxon>
        <taxon>Fungi</taxon>
        <taxon>Dikarya</taxon>
        <taxon>Ascomycota</taxon>
        <taxon>Saccharomycotina</taxon>
        <taxon>Pichiomycetes</taxon>
        <taxon>Pichiales</taxon>
        <taxon>Pichiaceae</taxon>
        <taxon>Ambrosiozyma</taxon>
    </lineage>
</organism>
<name>A0ACB5T2N6_AMBMO</name>
<reference evidence="1" key="1">
    <citation type="submission" date="2023-04" db="EMBL/GenBank/DDBJ databases">
        <title>Ambrosiozyma monospora NBRC 10751.</title>
        <authorList>
            <person name="Ichikawa N."/>
            <person name="Sato H."/>
            <person name="Tonouchi N."/>
        </authorList>
    </citation>
    <scope>NUCLEOTIDE SEQUENCE</scope>
    <source>
        <strain evidence="1">NBRC 10751</strain>
    </source>
</reference>
<dbReference type="EMBL" id="BSXS01002789">
    <property type="protein sequence ID" value="GME79856.1"/>
    <property type="molecule type" value="Genomic_DNA"/>
</dbReference>
<evidence type="ECO:0000313" key="1">
    <source>
        <dbReference type="EMBL" id="GME79856.1"/>
    </source>
</evidence>
<dbReference type="Proteomes" id="UP001165064">
    <property type="component" value="Unassembled WGS sequence"/>
</dbReference>